<sequence>MSGLYLLNPIGLGESILTVQSTEKAEEITMVRNVPNLKVFALRRMFIAGKVNKSAAARDLHIDRRTIFRYFQEFKEIQKHFPEKLNDMNFYMPRGERSHRLTDLYSATIKLLPEVIALERKPRLSARSAYQNYIKLFPEGYSYSPFKDALFKYCKENNISLICNKIIPIIPDEDKEVLSNWRKGNDHQKWQIAVVLEAANTRVSLLATVAKVECCFETALRWIKIYKNKGLSGFEWTYTMNPEVKRRMETKMANVLHLLQQSPKIHGLDKTAWSTKDLAEVYERVHNQRMSAAAASWYLRKQGITTRRAKEVLTSPDPLFREKFSAIQAILENLGPDERFFSIDEYGPASVRPKGGRALAIPGTRPIFEQVRAGVNWFIMYAALELATNQVTHFYTKKKDTDEMIVLIDKLIEQYKGMRKLYLSWDAVSFHSSKKLLSYIDELNSEAYRKEHHTPEIGIAPLPASAQFLNVIESVFSGMSKSVIHNSDYKSLDACTNAIDQYFDKRNKFFQANPKKAGNIIWGKEKVKPVFDKANLCKKR</sequence>
<evidence type="ECO:0000259" key="1">
    <source>
        <dbReference type="Pfam" id="PF13358"/>
    </source>
</evidence>
<dbReference type="Proteomes" id="UP000318010">
    <property type="component" value="Unassembled WGS sequence"/>
</dbReference>
<dbReference type="Gene3D" id="3.30.420.10">
    <property type="entry name" value="Ribonuclease H-like superfamily/Ribonuclease H"/>
    <property type="match status" value="1"/>
</dbReference>
<name>A0A563U634_9SPHI</name>
<keyword evidence="3" id="KW-1185">Reference proteome</keyword>
<dbReference type="NCBIfam" id="NF033545">
    <property type="entry name" value="transpos_IS630"/>
    <property type="match status" value="1"/>
</dbReference>
<dbReference type="RefSeq" id="WP_146269834.1">
    <property type="nucleotide sequence ID" value="NZ_VOEI01000002.1"/>
</dbReference>
<evidence type="ECO:0000313" key="2">
    <source>
        <dbReference type="EMBL" id="TWR26817.1"/>
    </source>
</evidence>
<dbReference type="InterPro" id="IPR038717">
    <property type="entry name" value="Tc1-like_DDE_dom"/>
</dbReference>
<accession>A0A563U634</accession>
<protein>
    <submittedName>
        <fullName evidence="2">IS630 family transposase</fullName>
    </submittedName>
</protein>
<dbReference type="OrthoDB" id="9803878at2"/>
<proteinExistence type="predicted"/>
<dbReference type="EMBL" id="VOEI01000002">
    <property type="protein sequence ID" value="TWR26817.1"/>
    <property type="molecule type" value="Genomic_DNA"/>
</dbReference>
<dbReference type="InterPro" id="IPR036397">
    <property type="entry name" value="RNaseH_sf"/>
</dbReference>
<dbReference type="AlphaFoldDB" id="A0A563U634"/>
<comment type="caution">
    <text evidence="2">The sequence shown here is derived from an EMBL/GenBank/DDBJ whole genome shotgun (WGS) entry which is preliminary data.</text>
</comment>
<dbReference type="InterPro" id="IPR047655">
    <property type="entry name" value="Transpos_IS630-like"/>
</dbReference>
<reference evidence="2 3" key="1">
    <citation type="submission" date="2019-07" db="EMBL/GenBank/DDBJ databases">
        <authorList>
            <person name="Kim J."/>
        </authorList>
    </citation>
    <scope>NUCLEOTIDE SEQUENCE [LARGE SCALE GENOMIC DNA]</scope>
    <source>
        <strain evidence="2 3">MJ1a</strain>
    </source>
</reference>
<dbReference type="Pfam" id="PF13358">
    <property type="entry name" value="DDE_3"/>
    <property type="match status" value="1"/>
</dbReference>
<evidence type="ECO:0000313" key="3">
    <source>
        <dbReference type="Proteomes" id="UP000318010"/>
    </source>
</evidence>
<gene>
    <name evidence="2" type="ORF">FPZ42_07200</name>
</gene>
<organism evidence="2 3">
    <name type="scientific">Mucilaginibacter achroorhodeus</name>
    <dbReference type="NCBI Taxonomy" id="2599294"/>
    <lineage>
        <taxon>Bacteria</taxon>
        <taxon>Pseudomonadati</taxon>
        <taxon>Bacteroidota</taxon>
        <taxon>Sphingobacteriia</taxon>
        <taxon>Sphingobacteriales</taxon>
        <taxon>Sphingobacteriaceae</taxon>
        <taxon>Mucilaginibacter</taxon>
    </lineage>
</organism>
<dbReference type="GO" id="GO:0003676">
    <property type="term" value="F:nucleic acid binding"/>
    <property type="evidence" value="ECO:0007669"/>
    <property type="project" value="InterPro"/>
</dbReference>
<feature type="domain" description="Tc1-like transposase DDE" evidence="1">
    <location>
        <begin position="342"/>
        <end position="493"/>
    </location>
</feature>